<feature type="compositionally biased region" description="Low complexity" evidence="1">
    <location>
        <begin position="282"/>
        <end position="293"/>
    </location>
</feature>
<comment type="caution">
    <text evidence="2">The sequence shown here is derived from an EMBL/GenBank/DDBJ whole genome shotgun (WGS) entry which is preliminary data.</text>
</comment>
<reference evidence="2 3" key="1">
    <citation type="submission" date="2016-10" db="EMBL/GenBank/DDBJ databases">
        <title>Evaluation of Human, Veterinary and Environmental Mycobacterium chelonae Isolates by Core Genome Phylogenomic Analysis, Targeted Gene Comparison, and Anti-microbial Susceptibility Patterns: A Tale of Mistaken Identities.</title>
        <authorList>
            <person name="Fogelson S.B."/>
            <person name="Camus A.C."/>
            <person name="Lorenz W."/>
            <person name="Vasireddy R."/>
            <person name="Vasireddy S."/>
            <person name="Smith T."/>
            <person name="Brown-Elliott B.A."/>
            <person name="Wallace R.J.Jr."/>
            <person name="Hasan N.A."/>
            <person name="Reischl U."/>
            <person name="Sanchez S."/>
        </authorList>
    </citation>
    <scope>NUCLEOTIDE SEQUENCE [LARGE SCALE GENOMIC DNA]</scope>
    <source>
        <strain evidence="2 3">15515</strain>
    </source>
</reference>
<feature type="compositionally biased region" description="Acidic residues" evidence="1">
    <location>
        <begin position="153"/>
        <end position="182"/>
    </location>
</feature>
<sequence>MSPEGFSIPRIQLPQIGQPDPPSPPRADEGSVRRVDDHFERFARFIDGGEGLDRLIDGVQRDTVGSDGRTPDQREAEAEQAHQESVLERNAIAVPKTARRMRGFFDDDEDDDVVDVVSPTEFPETPALTPRAGAPASQHDDSLPDWPARHVLDDDEADADDDFPDPGDPYEPDEGDSEDDGEESPRGDASGVDPSVPPPGSLWDSTHGSTDTYDPGTIVVDPPPPRAEPGAISRWIQDQYERLWVPLRLLHKGIAIGVVVTLALWVGYLMFGSGKQAAPHSPGADPIVDAAAPPAGPTSGPLPPDKVEAPACASRSWPPVNAFSGKPEEAWVCVRAFNTNLQTIIITYAKPVVVCSIFVVPGFEHIDNNGRNEWNEHRIVTMINWRVGGQTFPQTIDPEAHTGATVQIPCVATQVITGTIFKTVPPPPVEGENGPSDQDVNSTFAIKTITVNGYPAGGAPR</sequence>
<evidence type="ECO:0000313" key="2">
    <source>
        <dbReference type="EMBL" id="OHU57095.1"/>
    </source>
</evidence>
<feature type="region of interest" description="Disordered" evidence="1">
    <location>
        <begin position="1"/>
        <end position="34"/>
    </location>
</feature>
<organism evidence="2 3">
    <name type="scientific">Mycobacteroides chelonae</name>
    <name type="common">Mycobacterium chelonae</name>
    <dbReference type="NCBI Taxonomy" id="1774"/>
    <lineage>
        <taxon>Bacteria</taxon>
        <taxon>Bacillati</taxon>
        <taxon>Actinomycetota</taxon>
        <taxon>Actinomycetes</taxon>
        <taxon>Mycobacteriales</taxon>
        <taxon>Mycobacteriaceae</taxon>
        <taxon>Mycobacteroides</taxon>
    </lineage>
</organism>
<evidence type="ECO:0000313" key="3">
    <source>
        <dbReference type="Proteomes" id="UP000180043"/>
    </source>
</evidence>
<dbReference type="Proteomes" id="UP000180043">
    <property type="component" value="Unassembled WGS sequence"/>
</dbReference>
<dbReference type="EMBL" id="MLIQ01000014">
    <property type="protein sequence ID" value="OHU57095.1"/>
    <property type="molecule type" value="Genomic_DNA"/>
</dbReference>
<feature type="region of interest" description="Disordered" evidence="1">
    <location>
        <begin position="60"/>
        <end position="91"/>
    </location>
</feature>
<feature type="region of interest" description="Disordered" evidence="1">
    <location>
        <begin position="103"/>
        <end position="230"/>
    </location>
</feature>
<evidence type="ECO:0008006" key="4">
    <source>
        <dbReference type="Google" id="ProtNLM"/>
    </source>
</evidence>
<gene>
    <name evidence="2" type="ORF">BKG82_12965</name>
</gene>
<dbReference type="RefSeq" id="WP_070947470.1">
    <property type="nucleotide sequence ID" value="NZ_MLIQ01000014.1"/>
</dbReference>
<feature type="compositionally biased region" description="Basic and acidic residues" evidence="1">
    <location>
        <begin position="138"/>
        <end position="152"/>
    </location>
</feature>
<feature type="region of interest" description="Disordered" evidence="1">
    <location>
        <begin position="280"/>
        <end position="300"/>
    </location>
</feature>
<name>A0A1S1LP64_MYCCH</name>
<feature type="compositionally biased region" description="Basic and acidic residues" evidence="1">
    <location>
        <begin position="69"/>
        <end position="87"/>
    </location>
</feature>
<evidence type="ECO:0000256" key="1">
    <source>
        <dbReference type="SAM" id="MobiDB-lite"/>
    </source>
</evidence>
<feature type="compositionally biased region" description="Polar residues" evidence="1">
    <location>
        <begin position="203"/>
        <end position="212"/>
    </location>
</feature>
<proteinExistence type="predicted"/>
<protein>
    <recommendedName>
        <fullName evidence="4">F5/8 type C domain-containing protein</fullName>
    </recommendedName>
</protein>
<dbReference type="AlphaFoldDB" id="A0A1S1LP64"/>
<accession>A0A1S1LP64</accession>